<evidence type="ECO:0000256" key="1">
    <source>
        <dbReference type="ARBA" id="ARBA00006129"/>
    </source>
</evidence>
<sequence length="672" mass="74783">MGRVRAMPDGHYLSTYLTEPGMPFLNNSWTRHDNNISLWRKSGSQVSLLHYWELERFSGIKHHAFGVADREQATRMLDSLLGDAAVRMSDIVEVWGTPDVGEQYSNAAEWYADVALPYHSICHLFSAALLDGQPSQDRMVLGFAVDGGPDTVIDDPDDVHWYVGGVFGRGSAEFFPVESPGPLYNMAARRYNLEEGTLMALAGASPAHVELPELQAEVLSGVRFYGRTAFSDSAEIVELIESTVQRRLRVADLPPLDGLEDRGHVLSAVMKHVQAISTAVMERNVEETLARCDLDPRETDLAMAGGYALNCPTNSHLMRRYGFRRLLAPPCANDSGQSLGIGLATFHARLENFEFRFPGAYLGSQQHSLEGALDRYGDYVTDTRPIDLDEAVRDIRRGPIPWVNGRAELGPRALGNRSLFCDPTRTVAKNQVNRLKGRQNWRPVAPVVMADRVTECFDDARASPYMLETFVATSETATRAPAIVHLDGSARVQTVDEQQNPLLYQLLARFDAVTGVPILGNTSLNDKGEPIVQDVGDAINFCLRKGLSVAYLAGFRVEFANGNSFPETVPALRRFSDFSASAEKLAELTAKYNPFSLDGYHLLVWLRVPEVRHGLDLHDSTHLPTARRRVDDWLARYPSDREWYLAAPDDLARYLKDLQARGFQFGQTDPAE</sequence>
<gene>
    <name evidence="4" type="ORF">Athai_13460</name>
</gene>
<dbReference type="Gene3D" id="3.30.420.40">
    <property type="match status" value="1"/>
</dbReference>
<dbReference type="Pfam" id="PF16861">
    <property type="entry name" value="Carbam_trans_C"/>
    <property type="match status" value="1"/>
</dbReference>
<evidence type="ECO:0008006" key="6">
    <source>
        <dbReference type="Google" id="ProtNLM"/>
    </source>
</evidence>
<evidence type="ECO:0000313" key="4">
    <source>
        <dbReference type="EMBL" id="BCJ33843.1"/>
    </source>
</evidence>
<organism evidence="4 5">
    <name type="scientific">Actinocatenispora thailandica</name>
    <dbReference type="NCBI Taxonomy" id="227318"/>
    <lineage>
        <taxon>Bacteria</taxon>
        <taxon>Bacillati</taxon>
        <taxon>Actinomycetota</taxon>
        <taxon>Actinomycetes</taxon>
        <taxon>Micromonosporales</taxon>
        <taxon>Micromonosporaceae</taxon>
        <taxon>Actinocatenispora</taxon>
    </lineage>
</organism>
<protein>
    <recommendedName>
        <fullName evidence="6">Carbamoyltransferase</fullName>
    </recommendedName>
</protein>
<dbReference type="InterPro" id="IPR031730">
    <property type="entry name" value="Carbam_trans_C"/>
</dbReference>
<comment type="similarity">
    <text evidence="1">Belongs to the NodU/CmcH family.</text>
</comment>
<dbReference type="AlphaFoldDB" id="A0A7R7HVJ5"/>
<evidence type="ECO:0000259" key="2">
    <source>
        <dbReference type="Pfam" id="PF02543"/>
    </source>
</evidence>
<evidence type="ECO:0000259" key="3">
    <source>
        <dbReference type="Pfam" id="PF16861"/>
    </source>
</evidence>
<dbReference type="GO" id="GO:0003824">
    <property type="term" value="F:catalytic activity"/>
    <property type="evidence" value="ECO:0007669"/>
    <property type="project" value="InterPro"/>
</dbReference>
<dbReference type="PANTHER" id="PTHR34847">
    <property type="entry name" value="NODULATION PROTEIN U"/>
    <property type="match status" value="1"/>
</dbReference>
<dbReference type="CDD" id="cd24033">
    <property type="entry name" value="ASKHA_NBD_NodU_CmcH-like_N"/>
    <property type="match status" value="1"/>
</dbReference>
<evidence type="ECO:0000313" key="5">
    <source>
        <dbReference type="Proteomes" id="UP000611640"/>
    </source>
</evidence>
<accession>A0A7R7HVJ5</accession>
<dbReference type="EMBL" id="AP023355">
    <property type="protein sequence ID" value="BCJ33843.1"/>
    <property type="molecule type" value="Genomic_DNA"/>
</dbReference>
<dbReference type="InterPro" id="IPR003696">
    <property type="entry name" value="Carbtransf_dom"/>
</dbReference>
<dbReference type="Pfam" id="PF02543">
    <property type="entry name" value="Carbam_trans_N"/>
    <property type="match status" value="1"/>
</dbReference>
<feature type="domain" description="Carbamoyltransferase C-terminal" evidence="3">
    <location>
        <begin position="400"/>
        <end position="556"/>
    </location>
</feature>
<dbReference type="InterPro" id="IPR038152">
    <property type="entry name" value="Carbam_trans_C_sf"/>
</dbReference>
<dbReference type="InterPro" id="IPR051338">
    <property type="entry name" value="NodU/CmcH_Carbamoyltrnsfr"/>
</dbReference>
<proteinExistence type="inferred from homology"/>
<dbReference type="Proteomes" id="UP000611640">
    <property type="component" value="Chromosome"/>
</dbReference>
<keyword evidence="5" id="KW-1185">Reference proteome</keyword>
<dbReference type="PANTHER" id="PTHR34847:SF1">
    <property type="entry name" value="NODULATION PROTEIN U"/>
    <property type="match status" value="1"/>
</dbReference>
<reference evidence="4 5" key="1">
    <citation type="submission" date="2020-08" db="EMBL/GenBank/DDBJ databases">
        <title>Whole genome shotgun sequence of Actinocatenispora thailandica NBRC 105041.</title>
        <authorList>
            <person name="Komaki H."/>
            <person name="Tamura T."/>
        </authorList>
    </citation>
    <scope>NUCLEOTIDE SEQUENCE [LARGE SCALE GENOMIC DNA]</scope>
    <source>
        <strain evidence="4 5">NBRC 105041</strain>
    </source>
</reference>
<feature type="domain" description="Carbamoyltransferase" evidence="2">
    <location>
        <begin position="277"/>
        <end position="340"/>
    </location>
</feature>
<dbReference type="Gene3D" id="3.90.870.20">
    <property type="entry name" value="Carbamoyltransferase, C-terminal domain"/>
    <property type="match status" value="1"/>
</dbReference>
<name>A0A7R7HVJ5_9ACTN</name>
<dbReference type="KEGG" id="atl:Athai_13460"/>